<sequence length="428" mass="48160">MMLKQFKILTALCLAVIVLSGCSGNGDSAKDTFDSEYVQMNFAGPARFKEGEFRVIDGLSYYVDYEKAVAVPVCNQPDCRHLLKQLDKESTCNALQDYQIIFPYKGKLYGVKKEEAGELALYASDLDGNNKKRIGTCPAGSGIQDFLLFHSNLYYTTYAIDKDASGNSALDSASDLALVWKLYRMDLDTLDAEEMETFTGNGSSLMFLGGTKDYQIYSAGENSKIDFYRLDYDTGKSKKLPICGNTYGAVIPKKGANAFYYIHHTEHNTDEIHCYDMDRQCDDFCVSEEEIGKELNGSEWSVNLQCSFEQGFLFGAYTQDISDSGVFLKESEKKPLKELALPEQLNRDKGVRFYNFCSESEDGLFFWYVKEEETGRDESGNIMKDTARWYAYIDKDALLAGRYEVKDVIAPQISAMGNPVDKDGNIQH</sequence>
<evidence type="ECO:0000256" key="1">
    <source>
        <dbReference type="SAM" id="SignalP"/>
    </source>
</evidence>
<organism evidence="2 3">
    <name type="scientific">Faecalicatena faecalis</name>
    <dbReference type="NCBI Taxonomy" id="2726362"/>
    <lineage>
        <taxon>Bacteria</taxon>
        <taxon>Bacillati</taxon>
        <taxon>Bacillota</taxon>
        <taxon>Clostridia</taxon>
        <taxon>Lachnospirales</taxon>
        <taxon>Lachnospiraceae</taxon>
        <taxon>Faecalicatena</taxon>
    </lineage>
</organism>
<keyword evidence="1" id="KW-0732">Signal</keyword>
<evidence type="ECO:0000313" key="3">
    <source>
        <dbReference type="Proteomes" id="UP000723714"/>
    </source>
</evidence>
<reference evidence="2 3" key="1">
    <citation type="submission" date="2021-06" db="EMBL/GenBank/DDBJ databases">
        <title>Faecalicatena sp. nov. isolated from porcine feces.</title>
        <authorList>
            <person name="Oh B.S."/>
            <person name="Lee J.H."/>
        </authorList>
    </citation>
    <scope>NUCLEOTIDE SEQUENCE [LARGE SCALE GENOMIC DNA]</scope>
    <source>
        <strain evidence="2 3">AGMB00832</strain>
    </source>
</reference>
<feature type="signal peptide" evidence="1">
    <location>
        <begin position="1"/>
        <end position="29"/>
    </location>
</feature>
<protein>
    <recommendedName>
        <fullName evidence="4">Lipoprotein</fullName>
    </recommendedName>
</protein>
<dbReference type="EMBL" id="JABACJ020000016">
    <property type="protein sequence ID" value="MBU3877207.1"/>
    <property type="molecule type" value="Genomic_DNA"/>
</dbReference>
<dbReference type="Proteomes" id="UP000723714">
    <property type="component" value="Unassembled WGS sequence"/>
</dbReference>
<proteinExistence type="predicted"/>
<keyword evidence="3" id="KW-1185">Reference proteome</keyword>
<gene>
    <name evidence="2" type="ORF">HGO97_015485</name>
</gene>
<evidence type="ECO:0008006" key="4">
    <source>
        <dbReference type="Google" id="ProtNLM"/>
    </source>
</evidence>
<name>A0ABS6D6H8_9FIRM</name>
<accession>A0ABS6D6H8</accession>
<dbReference type="RefSeq" id="WP_216243506.1">
    <property type="nucleotide sequence ID" value="NZ_JABACJ020000016.1"/>
</dbReference>
<dbReference type="PROSITE" id="PS51257">
    <property type="entry name" value="PROKAR_LIPOPROTEIN"/>
    <property type="match status" value="1"/>
</dbReference>
<evidence type="ECO:0000313" key="2">
    <source>
        <dbReference type="EMBL" id="MBU3877207.1"/>
    </source>
</evidence>
<feature type="chain" id="PRO_5045914379" description="Lipoprotein" evidence="1">
    <location>
        <begin position="30"/>
        <end position="428"/>
    </location>
</feature>
<comment type="caution">
    <text evidence="2">The sequence shown here is derived from an EMBL/GenBank/DDBJ whole genome shotgun (WGS) entry which is preliminary data.</text>
</comment>